<dbReference type="GO" id="GO:0007052">
    <property type="term" value="P:mitotic spindle organization"/>
    <property type="evidence" value="ECO:0007669"/>
    <property type="project" value="TreeGrafter"/>
</dbReference>
<dbReference type="InterPro" id="IPR011004">
    <property type="entry name" value="Trimer_LpxA-like_sf"/>
</dbReference>
<comment type="similarity">
    <text evidence="2">Belongs to the dynactin subunits 5/6 family. Dynactin subunit 6 subfamily.</text>
</comment>
<dbReference type="EMBL" id="HBIN01002353">
    <property type="protein sequence ID" value="CAE0431197.1"/>
    <property type="molecule type" value="Transcribed_RNA"/>
</dbReference>
<accession>A0A7S3LK57</accession>
<protein>
    <recommendedName>
        <fullName evidence="3">Dynactin subunit 6</fullName>
    </recommendedName>
</protein>
<comment type="function">
    <text evidence="6">Part of the dynactin complex that activates the molecular motor dynein for ultra-processive transport along microtubules.</text>
</comment>
<dbReference type="GO" id="GO:0070840">
    <property type="term" value="F:dynein complex binding"/>
    <property type="evidence" value="ECO:0007669"/>
    <property type="project" value="TreeGrafter"/>
</dbReference>
<sequence>MVYASMMDMDMGIESEVDKGKVTIAETAVVSSDVVFNGPYPVEIGEGTVVNPKCEFRANGGPIVVGKNNLIEERTLIENPSYGNGNSGCVLQIGSLNIFQVGSQFKGKLVGDANVFETKSSVDPGCTVGTGCVVGATSILKTNTDLSDSHVAYRYTSSLTGACQNTTIIRKAKRLKQQNIANISEYIDKVREKLARK</sequence>
<proteinExistence type="inferred from homology"/>
<evidence type="ECO:0000256" key="2">
    <source>
        <dbReference type="ARBA" id="ARBA00007719"/>
    </source>
</evidence>
<name>A0A7S3LK57_9STRA</name>
<organism evidence="7">
    <name type="scientific">Aplanochytrium stocchinoi</name>
    <dbReference type="NCBI Taxonomy" id="215587"/>
    <lineage>
        <taxon>Eukaryota</taxon>
        <taxon>Sar</taxon>
        <taxon>Stramenopiles</taxon>
        <taxon>Bigyra</taxon>
        <taxon>Labyrinthulomycetes</taxon>
        <taxon>Thraustochytrida</taxon>
        <taxon>Thraustochytriidae</taxon>
        <taxon>Aplanochytrium</taxon>
    </lineage>
</organism>
<reference evidence="7" key="1">
    <citation type="submission" date="2021-01" db="EMBL/GenBank/DDBJ databases">
        <authorList>
            <person name="Corre E."/>
            <person name="Pelletier E."/>
            <person name="Niang G."/>
            <person name="Scheremetjew M."/>
            <person name="Finn R."/>
            <person name="Kale V."/>
            <person name="Holt S."/>
            <person name="Cochrane G."/>
            <person name="Meng A."/>
            <person name="Brown T."/>
            <person name="Cohen L."/>
        </authorList>
    </citation>
    <scope>NUCLEOTIDE SEQUENCE</scope>
    <source>
        <strain evidence="7">GSBS06</strain>
    </source>
</reference>
<keyword evidence="5" id="KW-0206">Cytoskeleton</keyword>
<evidence type="ECO:0000313" key="7">
    <source>
        <dbReference type="EMBL" id="CAE0431197.1"/>
    </source>
</evidence>
<dbReference type="Gene3D" id="2.160.10.10">
    <property type="entry name" value="Hexapeptide repeat proteins"/>
    <property type="match status" value="1"/>
</dbReference>
<keyword evidence="4" id="KW-0963">Cytoplasm</keyword>
<evidence type="ECO:0000256" key="5">
    <source>
        <dbReference type="ARBA" id="ARBA00023212"/>
    </source>
</evidence>
<gene>
    <name evidence="7" type="ORF">ASTO00021_LOCUS1537</name>
</gene>
<dbReference type="InterPro" id="IPR027777">
    <property type="entry name" value="DCTN6"/>
</dbReference>
<evidence type="ECO:0000256" key="3">
    <source>
        <dbReference type="ARBA" id="ARBA00016573"/>
    </source>
</evidence>
<evidence type="ECO:0000256" key="1">
    <source>
        <dbReference type="ARBA" id="ARBA00004245"/>
    </source>
</evidence>
<evidence type="ECO:0000256" key="6">
    <source>
        <dbReference type="ARBA" id="ARBA00034687"/>
    </source>
</evidence>
<dbReference type="PANTHER" id="PTHR13072">
    <property type="entry name" value="DYNACTIN 6"/>
    <property type="match status" value="1"/>
</dbReference>
<dbReference type="AlphaFoldDB" id="A0A7S3LK57"/>
<dbReference type="SUPFAM" id="SSF51161">
    <property type="entry name" value="Trimeric LpxA-like enzymes"/>
    <property type="match status" value="1"/>
</dbReference>
<evidence type="ECO:0000256" key="4">
    <source>
        <dbReference type="ARBA" id="ARBA00022490"/>
    </source>
</evidence>
<comment type="subcellular location">
    <subcellularLocation>
        <location evidence="1">Cytoplasm</location>
        <location evidence="1">Cytoskeleton</location>
    </subcellularLocation>
</comment>
<dbReference type="GO" id="GO:0005869">
    <property type="term" value="C:dynactin complex"/>
    <property type="evidence" value="ECO:0007669"/>
    <property type="project" value="InterPro"/>
</dbReference>
<dbReference type="PANTHER" id="PTHR13072:SF0">
    <property type="entry name" value="DYNACTIN SUBUNIT 6"/>
    <property type="match status" value="1"/>
</dbReference>